<protein>
    <submittedName>
        <fullName evidence="1">Cof-type HAD-IIB family hydrolase</fullName>
    </submittedName>
</protein>
<dbReference type="KEGG" id="grc:GI584_17000"/>
<dbReference type="InterPro" id="IPR036412">
    <property type="entry name" value="HAD-like_sf"/>
</dbReference>
<accession>A0A5Q2TNH5</accession>
<dbReference type="SUPFAM" id="SSF56784">
    <property type="entry name" value="HAD-like"/>
    <property type="match status" value="1"/>
</dbReference>
<dbReference type="GO" id="GO:0016791">
    <property type="term" value="F:phosphatase activity"/>
    <property type="evidence" value="ECO:0007669"/>
    <property type="project" value="TreeGrafter"/>
</dbReference>
<dbReference type="Pfam" id="PF08282">
    <property type="entry name" value="Hydrolase_3"/>
    <property type="match status" value="1"/>
</dbReference>
<dbReference type="SFLD" id="SFLDS00003">
    <property type="entry name" value="Haloacid_Dehalogenase"/>
    <property type="match status" value="1"/>
</dbReference>
<dbReference type="GO" id="GO:0005829">
    <property type="term" value="C:cytosol"/>
    <property type="evidence" value="ECO:0007669"/>
    <property type="project" value="TreeGrafter"/>
</dbReference>
<dbReference type="PANTHER" id="PTHR10000:SF23">
    <property type="entry name" value="5-AMINO-6-(5-PHOSPHO-D-RIBITYLAMINO)URACIL PHOSPHATASE YITU"/>
    <property type="match status" value="1"/>
</dbReference>
<dbReference type="InterPro" id="IPR023214">
    <property type="entry name" value="HAD_sf"/>
</dbReference>
<dbReference type="EMBL" id="CP045915">
    <property type="protein sequence ID" value="QGH35642.1"/>
    <property type="molecule type" value="Genomic_DNA"/>
</dbReference>
<evidence type="ECO:0000313" key="2">
    <source>
        <dbReference type="Proteomes" id="UP000339690"/>
    </source>
</evidence>
<name>A0A5Q2TNH5_9BACI</name>
<dbReference type="Gene3D" id="3.30.1240.10">
    <property type="match status" value="1"/>
</dbReference>
<dbReference type="RefSeq" id="WP_100359603.1">
    <property type="nucleotide sequence ID" value="NZ_CP045915.1"/>
</dbReference>
<evidence type="ECO:0000313" key="1">
    <source>
        <dbReference type="EMBL" id="QGH35642.1"/>
    </source>
</evidence>
<dbReference type="Proteomes" id="UP000339690">
    <property type="component" value="Chromosome"/>
</dbReference>
<dbReference type="SFLD" id="SFLDG01140">
    <property type="entry name" value="C2.B:_Phosphomannomutase_and_P"/>
    <property type="match status" value="1"/>
</dbReference>
<organism evidence="1 2">
    <name type="scientific">Gracilibacillus salitolerans</name>
    <dbReference type="NCBI Taxonomy" id="2663022"/>
    <lineage>
        <taxon>Bacteria</taxon>
        <taxon>Bacillati</taxon>
        <taxon>Bacillota</taxon>
        <taxon>Bacilli</taxon>
        <taxon>Bacillales</taxon>
        <taxon>Bacillaceae</taxon>
        <taxon>Gracilibacillus</taxon>
    </lineage>
</organism>
<dbReference type="InterPro" id="IPR000150">
    <property type="entry name" value="Cof"/>
</dbReference>
<dbReference type="NCBIfam" id="TIGR01484">
    <property type="entry name" value="HAD-SF-IIB"/>
    <property type="match status" value="1"/>
</dbReference>
<reference evidence="1 2" key="1">
    <citation type="submission" date="2019-11" db="EMBL/GenBank/DDBJ databases">
        <title>Gracilibacillus salitolerans sp. nov., a moderate halophile isolated from a saline soil in northwest China.</title>
        <authorList>
            <person name="Gan L."/>
        </authorList>
    </citation>
    <scope>NUCLEOTIDE SEQUENCE [LARGE SCALE GENOMIC DNA]</scope>
    <source>
        <strain evidence="1 2">SCU50</strain>
    </source>
</reference>
<dbReference type="CDD" id="cd07516">
    <property type="entry name" value="HAD_Pase"/>
    <property type="match status" value="1"/>
</dbReference>
<dbReference type="InterPro" id="IPR006379">
    <property type="entry name" value="HAD-SF_hydro_IIB"/>
</dbReference>
<keyword evidence="1" id="KW-0378">Hydrolase</keyword>
<dbReference type="PANTHER" id="PTHR10000">
    <property type="entry name" value="PHOSPHOSERINE PHOSPHATASE"/>
    <property type="match status" value="1"/>
</dbReference>
<dbReference type="AlphaFoldDB" id="A0A5Q2TNH5"/>
<keyword evidence="2" id="KW-1185">Reference proteome</keyword>
<dbReference type="Gene3D" id="3.40.50.1000">
    <property type="entry name" value="HAD superfamily/HAD-like"/>
    <property type="match status" value="1"/>
</dbReference>
<dbReference type="NCBIfam" id="TIGR00099">
    <property type="entry name" value="Cof-subfamily"/>
    <property type="match status" value="1"/>
</dbReference>
<dbReference type="GO" id="GO:0000287">
    <property type="term" value="F:magnesium ion binding"/>
    <property type="evidence" value="ECO:0007669"/>
    <property type="project" value="TreeGrafter"/>
</dbReference>
<sequence>MQKNRHLIALDLDGTLLTDHKKISPYTKSIVQQAIEEGHIVVIATGRPHRASITYYQELGLQTPMVNFNGALIHHPTDHKWDALHTPLPNRTAKKIIQTCYDFEVDNIFAEIRDNMYLDRFDQKIIDMFSEPNQQDLITIGSLKNHLEEDPTSLLIHPKDDHIAELRQYLDDKHASIIEHRKWGVPWNIIEIVRKGINKAVGLKKIAHYFHIPIDNIIAFGDEDNDLEMIEYAGVGVAMGNAINELKQIANYQTKTNEEDGIGNFLVDYLKLEANVKVGKDLSE</sequence>
<dbReference type="PROSITE" id="PS01228">
    <property type="entry name" value="COF_1"/>
    <property type="match status" value="1"/>
</dbReference>
<proteinExistence type="predicted"/>
<gene>
    <name evidence="1" type="ORF">GI584_17000</name>
</gene>